<feature type="transmembrane region" description="Helical" evidence="1">
    <location>
        <begin position="45"/>
        <end position="63"/>
    </location>
</feature>
<dbReference type="Proteomes" id="UP000317909">
    <property type="component" value="Chromosome"/>
</dbReference>
<accession>A0A517U641</accession>
<name>A0A517U641_9BACT</name>
<evidence type="ECO:0000313" key="3">
    <source>
        <dbReference type="Proteomes" id="UP000317909"/>
    </source>
</evidence>
<protein>
    <recommendedName>
        <fullName evidence="4">DUF4239 domain-containing protein</fullName>
    </recommendedName>
</protein>
<dbReference type="Pfam" id="PF14023">
    <property type="entry name" value="Bestrophin-like"/>
    <property type="match status" value="1"/>
</dbReference>
<feature type="transmembrane region" description="Helical" evidence="1">
    <location>
        <begin position="206"/>
        <end position="225"/>
    </location>
</feature>
<dbReference type="AlphaFoldDB" id="A0A517U641"/>
<dbReference type="RefSeq" id="WP_145435847.1">
    <property type="nucleotide sequence ID" value="NZ_CP036339.1"/>
</dbReference>
<evidence type="ECO:0008006" key="4">
    <source>
        <dbReference type="Google" id="ProtNLM"/>
    </source>
</evidence>
<keyword evidence="1" id="KW-0812">Transmembrane</keyword>
<evidence type="ECO:0000313" key="2">
    <source>
        <dbReference type="EMBL" id="QDT76097.1"/>
    </source>
</evidence>
<dbReference type="InterPro" id="IPR025333">
    <property type="entry name" value="DUF4239"/>
</dbReference>
<evidence type="ECO:0000256" key="1">
    <source>
        <dbReference type="SAM" id="Phobius"/>
    </source>
</evidence>
<keyword evidence="1" id="KW-1133">Transmembrane helix</keyword>
<keyword evidence="3" id="KW-1185">Reference proteome</keyword>
<keyword evidence="1" id="KW-0472">Membrane</keyword>
<organism evidence="2 3">
    <name type="scientific">Lacipirellula limnantheis</name>
    <dbReference type="NCBI Taxonomy" id="2528024"/>
    <lineage>
        <taxon>Bacteria</taxon>
        <taxon>Pseudomonadati</taxon>
        <taxon>Planctomycetota</taxon>
        <taxon>Planctomycetia</taxon>
        <taxon>Pirellulales</taxon>
        <taxon>Lacipirellulaceae</taxon>
        <taxon>Lacipirellula</taxon>
    </lineage>
</organism>
<feature type="transmembrane region" description="Helical" evidence="1">
    <location>
        <begin position="177"/>
        <end position="199"/>
    </location>
</feature>
<dbReference type="KEGG" id="llh:I41_53420"/>
<feature type="transmembrane region" description="Helical" evidence="1">
    <location>
        <begin position="6"/>
        <end position="24"/>
    </location>
</feature>
<dbReference type="EMBL" id="CP036339">
    <property type="protein sequence ID" value="QDT76097.1"/>
    <property type="molecule type" value="Genomic_DNA"/>
</dbReference>
<reference evidence="2 3" key="1">
    <citation type="submission" date="2019-02" db="EMBL/GenBank/DDBJ databases">
        <title>Deep-cultivation of Planctomycetes and their phenomic and genomic characterization uncovers novel biology.</title>
        <authorList>
            <person name="Wiegand S."/>
            <person name="Jogler M."/>
            <person name="Boedeker C."/>
            <person name="Pinto D."/>
            <person name="Vollmers J."/>
            <person name="Rivas-Marin E."/>
            <person name="Kohn T."/>
            <person name="Peeters S.H."/>
            <person name="Heuer A."/>
            <person name="Rast P."/>
            <person name="Oberbeckmann S."/>
            <person name="Bunk B."/>
            <person name="Jeske O."/>
            <person name="Meyerdierks A."/>
            <person name="Storesund J.E."/>
            <person name="Kallscheuer N."/>
            <person name="Luecker S."/>
            <person name="Lage O.M."/>
            <person name="Pohl T."/>
            <person name="Merkel B.J."/>
            <person name="Hornburger P."/>
            <person name="Mueller R.-W."/>
            <person name="Bruemmer F."/>
            <person name="Labrenz M."/>
            <person name="Spormann A.M."/>
            <person name="Op den Camp H."/>
            <person name="Overmann J."/>
            <person name="Amann R."/>
            <person name="Jetten M.S.M."/>
            <person name="Mascher T."/>
            <person name="Medema M.H."/>
            <person name="Devos D.P."/>
            <person name="Kaster A.-K."/>
            <person name="Ovreas L."/>
            <person name="Rohde M."/>
            <person name="Galperin M.Y."/>
            <person name="Jogler C."/>
        </authorList>
    </citation>
    <scope>NUCLEOTIDE SEQUENCE [LARGE SCALE GENOMIC DNA]</scope>
    <source>
        <strain evidence="2 3">I41</strain>
    </source>
</reference>
<proteinExistence type="predicted"/>
<gene>
    <name evidence="2" type="ORF">I41_53420</name>
</gene>
<dbReference type="OrthoDB" id="4760162at2"/>
<sequence length="251" mass="27280">MSTTTILLLVFALVFGAALFGMFLRRILPEHHFSSDTKETIKVTMGFVATMSALILGLLVASAKDSYDKQASGVTEMAAKVLYLDRLLANFGPETNDVRTLYRQVVEQVAQRMWPHSKMGESVLDPTAVHAEQLLGEIEALQAKSDLQTALKSQATSVCLEVGELRWLEYEQATASASMPLICIMVFWTAVLFASFGMFAPRNGTVIAAVALAALSVAGAIFLILELRSPFVGVLQIPNTPFVDALEHLGK</sequence>